<evidence type="ECO:0000256" key="1">
    <source>
        <dbReference type="PROSITE-ProRule" id="PRU00221"/>
    </source>
</evidence>
<dbReference type="InterPro" id="IPR001680">
    <property type="entry name" value="WD40_rpt"/>
</dbReference>
<organism evidence="2 3">
    <name type="scientific">Babesia duncani</name>
    <dbReference type="NCBI Taxonomy" id="323732"/>
    <lineage>
        <taxon>Eukaryota</taxon>
        <taxon>Sar</taxon>
        <taxon>Alveolata</taxon>
        <taxon>Apicomplexa</taxon>
        <taxon>Aconoidasida</taxon>
        <taxon>Piroplasmida</taxon>
        <taxon>Babesiidae</taxon>
        <taxon>Babesia</taxon>
    </lineage>
</organism>
<gene>
    <name evidence="2" type="ORF">BdWA1_001019</name>
</gene>
<dbReference type="SUPFAM" id="SSF50978">
    <property type="entry name" value="WD40 repeat-like"/>
    <property type="match status" value="1"/>
</dbReference>
<name>A0AAD9PN84_9APIC</name>
<accession>A0AAD9PN84</accession>
<dbReference type="RefSeq" id="XP_067804856.1">
    <property type="nucleotide sequence ID" value="XM_067946065.1"/>
</dbReference>
<sequence>MSLVVWILVVYVNCLENGHVITGMQSGDFCTWQKSCMISKQSLLYSKCQHAEIHQDAIRAISIGRNGTVLTCSNDCTVQAYCMQFSRLYTIPAHDAFIYGIFRFHLYKPDVRHSKLYDVFYTSSEDKTVGIWDVNNGQMLQLISLESSVWQVCLTVYSKAPRSWKLDAMESQLYR</sequence>
<protein>
    <submittedName>
        <fullName evidence="2">Bifunctional WD40 repeat/WD40-YVTN repeat-like-containing domain superfamily/WD40-repeat-containing domain superfamily</fullName>
    </submittedName>
</protein>
<dbReference type="SMART" id="SM00320">
    <property type="entry name" value="WD40"/>
    <property type="match status" value="2"/>
</dbReference>
<comment type="caution">
    <text evidence="2">The sequence shown here is derived from an EMBL/GenBank/DDBJ whole genome shotgun (WGS) entry which is preliminary data.</text>
</comment>
<dbReference type="GeneID" id="94335317"/>
<feature type="repeat" description="WD" evidence="1">
    <location>
        <begin position="120"/>
        <end position="142"/>
    </location>
</feature>
<dbReference type="KEGG" id="bdw:94335317"/>
<dbReference type="InterPro" id="IPR015943">
    <property type="entry name" value="WD40/YVTN_repeat-like_dom_sf"/>
</dbReference>
<proteinExistence type="predicted"/>
<dbReference type="Gene3D" id="2.130.10.10">
    <property type="entry name" value="YVTN repeat-like/Quinoprotein amine dehydrogenase"/>
    <property type="match status" value="1"/>
</dbReference>
<dbReference type="Pfam" id="PF00400">
    <property type="entry name" value="WD40"/>
    <property type="match status" value="2"/>
</dbReference>
<evidence type="ECO:0000313" key="2">
    <source>
        <dbReference type="EMBL" id="KAK2198014.1"/>
    </source>
</evidence>
<dbReference type="InterPro" id="IPR036322">
    <property type="entry name" value="WD40_repeat_dom_sf"/>
</dbReference>
<keyword evidence="3" id="KW-1185">Reference proteome</keyword>
<evidence type="ECO:0000313" key="3">
    <source>
        <dbReference type="Proteomes" id="UP001214638"/>
    </source>
</evidence>
<dbReference type="Proteomes" id="UP001214638">
    <property type="component" value="Unassembled WGS sequence"/>
</dbReference>
<dbReference type="PROSITE" id="PS50082">
    <property type="entry name" value="WD_REPEATS_2"/>
    <property type="match status" value="1"/>
</dbReference>
<dbReference type="EMBL" id="JALLKP010000001">
    <property type="protein sequence ID" value="KAK2198014.1"/>
    <property type="molecule type" value="Genomic_DNA"/>
</dbReference>
<dbReference type="AlphaFoldDB" id="A0AAD9PN84"/>
<reference evidence="2" key="1">
    <citation type="journal article" date="2023" name="Nat. Microbiol.">
        <title>Babesia duncani multi-omics identifies virulence factors and drug targets.</title>
        <authorList>
            <person name="Singh P."/>
            <person name="Lonardi S."/>
            <person name="Liang Q."/>
            <person name="Vydyam P."/>
            <person name="Khabirova E."/>
            <person name="Fang T."/>
            <person name="Gihaz S."/>
            <person name="Thekkiniath J."/>
            <person name="Munshi M."/>
            <person name="Abel S."/>
            <person name="Ciampossin L."/>
            <person name="Batugedara G."/>
            <person name="Gupta M."/>
            <person name="Lu X.M."/>
            <person name="Lenz T."/>
            <person name="Chakravarty S."/>
            <person name="Cornillot E."/>
            <person name="Hu Y."/>
            <person name="Ma W."/>
            <person name="Gonzalez L.M."/>
            <person name="Sanchez S."/>
            <person name="Estrada K."/>
            <person name="Sanchez-Flores A."/>
            <person name="Montero E."/>
            <person name="Harb O.S."/>
            <person name="Le Roch K.G."/>
            <person name="Mamoun C.B."/>
        </authorList>
    </citation>
    <scope>NUCLEOTIDE SEQUENCE</scope>
    <source>
        <strain evidence="2">WA1</strain>
    </source>
</reference>
<keyword evidence="1" id="KW-0853">WD repeat</keyword>